<sequence length="75" mass="8797">MQPTALNVRIWNLDWAHNLFGTYKKADQMHRKTLAFREKALGPENPSTLSSIKKHGIIARKSEKYEEAQKIYRQI</sequence>
<protein>
    <submittedName>
        <fullName evidence="2">Uncharacterized protein</fullName>
    </submittedName>
</protein>
<reference evidence="2" key="1">
    <citation type="journal article" date="2019" name="Mol. Biol. Evol.">
        <title>Blast fungal genomes show frequent chromosomal changes, gene gains and losses, and effector gene turnover.</title>
        <authorList>
            <person name="Gomez Luciano L.B."/>
            <person name="Jason Tsai I."/>
            <person name="Chuma I."/>
            <person name="Tosa Y."/>
            <person name="Chen Y.H."/>
            <person name="Li J.Y."/>
            <person name="Li M.Y."/>
            <person name="Jade Lu M.Y."/>
            <person name="Nakayashiki H."/>
            <person name="Li W.H."/>
        </authorList>
    </citation>
    <scope>NUCLEOTIDE SEQUENCE</scope>
    <source>
        <strain evidence="2">NI907</strain>
    </source>
</reference>
<name>A0A6P8BMT5_PYRGI</name>
<dbReference type="GeneID" id="41956114"/>
<dbReference type="SUPFAM" id="SSF48452">
    <property type="entry name" value="TPR-like"/>
    <property type="match status" value="1"/>
</dbReference>
<dbReference type="RefSeq" id="XP_030988351.1">
    <property type="nucleotide sequence ID" value="XM_031121200.1"/>
</dbReference>
<dbReference type="AlphaFoldDB" id="A0A6P8BMT5"/>
<keyword evidence="1" id="KW-1185">Reference proteome</keyword>
<dbReference type="Proteomes" id="UP000515153">
    <property type="component" value="Unplaced"/>
</dbReference>
<proteinExistence type="predicted"/>
<dbReference type="InterPro" id="IPR011990">
    <property type="entry name" value="TPR-like_helical_dom_sf"/>
</dbReference>
<gene>
    <name evidence="2" type="ORF">PgNI_01125</name>
</gene>
<dbReference type="KEGG" id="pgri:PgNI_01125"/>
<evidence type="ECO:0000313" key="1">
    <source>
        <dbReference type="Proteomes" id="UP000515153"/>
    </source>
</evidence>
<dbReference type="Pfam" id="PF13424">
    <property type="entry name" value="TPR_12"/>
    <property type="match status" value="1"/>
</dbReference>
<accession>A0A6P8BMT5</accession>
<organism evidence="1 2">
    <name type="scientific">Pyricularia grisea</name>
    <name type="common">Crabgrass-specific blast fungus</name>
    <name type="synonym">Magnaporthe grisea</name>
    <dbReference type="NCBI Taxonomy" id="148305"/>
    <lineage>
        <taxon>Eukaryota</taxon>
        <taxon>Fungi</taxon>
        <taxon>Dikarya</taxon>
        <taxon>Ascomycota</taxon>
        <taxon>Pezizomycotina</taxon>
        <taxon>Sordariomycetes</taxon>
        <taxon>Sordariomycetidae</taxon>
        <taxon>Magnaporthales</taxon>
        <taxon>Pyriculariaceae</taxon>
        <taxon>Pyricularia</taxon>
    </lineage>
</organism>
<reference evidence="2" key="2">
    <citation type="submission" date="2019-10" db="EMBL/GenBank/DDBJ databases">
        <authorList>
            <consortium name="NCBI Genome Project"/>
        </authorList>
    </citation>
    <scope>NUCLEOTIDE SEQUENCE</scope>
    <source>
        <strain evidence="2">NI907</strain>
    </source>
</reference>
<evidence type="ECO:0000313" key="2">
    <source>
        <dbReference type="RefSeq" id="XP_030988351.1"/>
    </source>
</evidence>
<reference evidence="2" key="3">
    <citation type="submission" date="2025-08" db="UniProtKB">
        <authorList>
            <consortium name="RefSeq"/>
        </authorList>
    </citation>
    <scope>IDENTIFICATION</scope>
    <source>
        <strain evidence="2">NI907</strain>
    </source>
</reference>
<dbReference type="Gene3D" id="1.25.40.10">
    <property type="entry name" value="Tetratricopeptide repeat domain"/>
    <property type="match status" value="1"/>
</dbReference>